<name>A0A0L7LEP7_OPEBR</name>
<evidence type="ECO:0000256" key="1">
    <source>
        <dbReference type="ARBA" id="ARBA00022723"/>
    </source>
</evidence>
<dbReference type="GO" id="GO:0008270">
    <property type="term" value="F:zinc ion binding"/>
    <property type="evidence" value="ECO:0007669"/>
    <property type="project" value="UniProtKB-KW"/>
</dbReference>
<accession>A0A0L7LEP7</accession>
<dbReference type="InterPro" id="IPR007588">
    <property type="entry name" value="Znf_FLYWCH"/>
</dbReference>
<keyword evidence="1" id="KW-0479">Metal-binding</keyword>
<protein>
    <recommendedName>
        <fullName evidence="4">FLYWCH-type domain-containing protein</fullName>
    </recommendedName>
</protein>
<evidence type="ECO:0000256" key="2">
    <source>
        <dbReference type="ARBA" id="ARBA00022771"/>
    </source>
</evidence>
<evidence type="ECO:0000259" key="4">
    <source>
        <dbReference type="Pfam" id="PF04500"/>
    </source>
</evidence>
<dbReference type="Gene3D" id="2.20.25.240">
    <property type="match status" value="2"/>
</dbReference>
<keyword evidence="3" id="KW-0862">Zinc</keyword>
<gene>
    <name evidence="5" type="ORF">OBRU01_09853</name>
</gene>
<dbReference type="Proteomes" id="UP000037510">
    <property type="component" value="Unassembled WGS sequence"/>
</dbReference>
<feature type="domain" description="FLYWCH-type" evidence="4">
    <location>
        <begin position="39"/>
        <end position="96"/>
    </location>
</feature>
<feature type="domain" description="FLYWCH-type" evidence="4">
    <location>
        <begin position="108"/>
        <end position="165"/>
    </location>
</feature>
<proteinExistence type="predicted"/>
<comment type="caution">
    <text evidence="5">The sequence shown here is derived from an EMBL/GenBank/DDBJ whole genome shotgun (WGS) entry which is preliminary data.</text>
</comment>
<evidence type="ECO:0000256" key="3">
    <source>
        <dbReference type="ARBA" id="ARBA00022833"/>
    </source>
</evidence>
<organism evidence="5 6">
    <name type="scientific">Operophtera brumata</name>
    <name type="common">Winter moth</name>
    <name type="synonym">Phalaena brumata</name>
    <dbReference type="NCBI Taxonomy" id="104452"/>
    <lineage>
        <taxon>Eukaryota</taxon>
        <taxon>Metazoa</taxon>
        <taxon>Ecdysozoa</taxon>
        <taxon>Arthropoda</taxon>
        <taxon>Hexapoda</taxon>
        <taxon>Insecta</taxon>
        <taxon>Pterygota</taxon>
        <taxon>Neoptera</taxon>
        <taxon>Endopterygota</taxon>
        <taxon>Lepidoptera</taxon>
        <taxon>Glossata</taxon>
        <taxon>Ditrysia</taxon>
        <taxon>Geometroidea</taxon>
        <taxon>Geometridae</taxon>
        <taxon>Larentiinae</taxon>
        <taxon>Operophtera</taxon>
    </lineage>
</organism>
<keyword evidence="2" id="KW-0863">Zinc-finger</keyword>
<evidence type="ECO:0000313" key="5">
    <source>
        <dbReference type="EMBL" id="KOB73947.1"/>
    </source>
</evidence>
<reference evidence="5 6" key="1">
    <citation type="journal article" date="2015" name="Genome Biol. Evol.">
        <title>The genome of winter moth (Operophtera brumata) provides a genomic perspective on sexual dimorphism and phenology.</title>
        <authorList>
            <person name="Derks M.F."/>
            <person name="Smit S."/>
            <person name="Salis L."/>
            <person name="Schijlen E."/>
            <person name="Bossers A."/>
            <person name="Mateman C."/>
            <person name="Pijl A.S."/>
            <person name="de Ridder D."/>
            <person name="Groenen M.A."/>
            <person name="Visser M.E."/>
            <person name="Megens H.J."/>
        </authorList>
    </citation>
    <scope>NUCLEOTIDE SEQUENCE [LARGE SCALE GENOMIC DNA]</scope>
    <source>
        <strain evidence="5">WM2013NL</strain>
        <tissue evidence="5">Head and thorax</tissue>
    </source>
</reference>
<evidence type="ECO:0000313" key="6">
    <source>
        <dbReference type="Proteomes" id="UP000037510"/>
    </source>
</evidence>
<sequence length="180" mass="20747">MFCCFVFCKSRFDFNKQLQIRSNEIQNGTYFLLTLSYVLNSSGKQLAMRMGYTFYLARRTKTTDKWHCTSWSRCRANFILYQADGSTKLAALEHNHAPPNFQIVNVIFATKKNGKPIAICQGYTFYCARQTGSYYTWRCTGNKCKGRFQASIDGVVKTAKLEHFHTPPKFIVCDGVYLKC</sequence>
<dbReference type="EMBL" id="JTDY01001407">
    <property type="protein sequence ID" value="KOB73947.1"/>
    <property type="molecule type" value="Genomic_DNA"/>
</dbReference>
<dbReference type="AlphaFoldDB" id="A0A0L7LEP7"/>
<keyword evidence="6" id="KW-1185">Reference proteome</keyword>
<dbReference type="Pfam" id="PF04500">
    <property type="entry name" value="FLYWCH"/>
    <property type="match status" value="2"/>
</dbReference>